<keyword evidence="2 7" id="KW-0813">Transport</keyword>
<evidence type="ECO:0000256" key="3">
    <source>
        <dbReference type="ARBA" id="ARBA00022475"/>
    </source>
</evidence>
<keyword evidence="10" id="KW-1185">Reference proteome</keyword>
<evidence type="ECO:0000256" key="7">
    <source>
        <dbReference type="RuleBase" id="RU363032"/>
    </source>
</evidence>
<name>A0ABX0GB06_9RHOB</name>
<evidence type="ECO:0000313" key="10">
    <source>
        <dbReference type="Proteomes" id="UP001515660"/>
    </source>
</evidence>
<feature type="domain" description="ABC transmembrane type-1" evidence="8">
    <location>
        <begin position="99"/>
        <end position="296"/>
    </location>
</feature>
<comment type="caution">
    <text evidence="9">The sequence shown here is derived from an EMBL/GenBank/DDBJ whole genome shotgun (WGS) entry which is preliminary data.</text>
</comment>
<dbReference type="Pfam" id="PF00528">
    <property type="entry name" value="BPD_transp_1"/>
    <property type="match status" value="1"/>
</dbReference>
<proteinExistence type="inferred from homology"/>
<evidence type="ECO:0000256" key="4">
    <source>
        <dbReference type="ARBA" id="ARBA00022692"/>
    </source>
</evidence>
<dbReference type="InterPro" id="IPR035906">
    <property type="entry name" value="MetI-like_sf"/>
</dbReference>
<dbReference type="InterPro" id="IPR045621">
    <property type="entry name" value="BPD_transp_1_N"/>
</dbReference>
<dbReference type="CDD" id="cd06261">
    <property type="entry name" value="TM_PBP2"/>
    <property type="match status" value="1"/>
</dbReference>
<feature type="transmembrane region" description="Helical" evidence="7">
    <location>
        <begin position="136"/>
        <end position="159"/>
    </location>
</feature>
<gene>
    <name evidence="9" type="ORF">G8O29_17265</name>
</gene>
<keyword evidence="4 7" id="KW-0812">Transmembrane</keyword>
<dbReference type="PANTHER" id="PTHR43163">
    <property type="entry name" value="DIPEPTIDE TRANSPORT SYSTEM PERMEASE PROTEIN DPPB-RELATED"/>
    <property type="match status" value="1"/>
</dbReference>
<feature type="transmembrane region" description="Helical" evidence="7">
    <location>
        <begin position="277"/>
        <end position="303"/>
    </location>
</feature>
<comment type="similarity">
    <text evidence="7">Belongs to the binding-protein-dependent transport system permease family.</text>
</comment>
<organism evidence="9 10">
    <name type="scientific">Rhodobacter calidifons</name>
    <dbReference type="NCBI Taxonomy" id="2715277"/>
    <lineage>
        <taxon>Bacteria</taxon>
        <taxon>Pseudomonadati</taxon>
        <taxon>Pseudomonadota</taxon>
        <taxon>Alphaproteobacteria</taxon>
        <taxon>Rhodobacterales</taxon>
        <taxon>Rhodobacter group</taxon>
        <taxon>Rhodobacter</taxon>
    </lineage>
</organism>
<keyword evidence="5 7" id="KW-1133">Transmembrane helix</keyword>
<evidence type="ECO:0000256" key="2">
    <source>
        <dbReference type="ARBA" id="ARBA00022448"/>
    </source>
</evidence>
<dbReference type="SUPFAM" id="SSF161098">
    <property type="entry name" value="MetI-like"/>
    <property type="match status" value="1"/>
</dbReference>
<dbReference type="PROSITE" id="PS50928">
    <property type="entry name" value="ABC_TM1"/>
    <property type="match status" value="1"/>
</dbReference>
<keyword evidence="3" id="KW-1003">Cell membrane</keyword>
<evidence type="ECO:0000313" key="9">
    <source>
        <dbReference type="EMBL" id="NHB78461.1"/>
    </source>
</evidence>
<evidence type="ECO:0000256" key="1">
    <source>
        <dbReference type="ARBA" id="ARBA00004651"/>
    </source>
</evidence>
<comment type="subcellular location">
    <subcellularLocation>
        <location evidence="1 7">Cell membrane</location>
        <topology evidence="1 7">Multi-pass membrane protein</topology>
    </subcellularLocation>
</comment>
<feature type="transmembrane region" description="Helical" evidence="7">
    <location>
        <begin position="231"/>
        <end position="257"/>
    </location>
</feature>
<dbReference type="Proteomes" id="UP001515660">
    <property type="component" value="Unassembled WGS sequence"/>
</dbReference>
<reference evidence="9 10" key="1">
    <citation type="journal article" date="2022" name="Microorganisms">
        <title>Genome Sequence and Characterization of a Xanthorhodopsin-Containing, Aerobic Anoxygenic Phototrophic Rhodobacter Species, Isolated from Mesophilic Conditions at Yellowstone National Park.</title>
        <authorList>
            <person name="Kyndt J.A."/>
            <person name="Robertson S."/>
            <person name="Shoffstall I.B."/>
            <person name="Ramaley R.F."/>
            <person name="Meyer T.E."/>
        </authorList>
    </citation>
    <scope>NUCLEOTIDE SEQUENCE [LARGE SCALE GENOMIC DNA]</scope>
    <source>
        <strain evidence="9 10">M37P</strain>
    </source>
</reference>
<dbReference type="Gene3D" id="1.10.3720.10">
    <property type="entry name" value="MetI-like"/>
    <property type="match status" value="1"/>
</dbReference>
<dbReference type="EMBL" id="JAANHS010000025">
    <property type="protein sequence ID" value="NHB78461.1"/>
    <property type="molecule type" value="Genomic_DNA"/>
</dbReference>
<dbReference type="PANTHER" id="PTHR43163:SF6">
    <property type="entry name" value="DIPEPTIDE TRANSPORT SYSTEM PERMEASE PROTEIN DPPB-RELATED"/>
    <property type="match status" value="1"/>
</dbReference>
<accession>A0ABX0GB06</accession>
<keyword evidence="6 7" id="KW-0472">Membrane</keyword>
<dbReference type="Pfam" id="PF19300">
    <property type="entry name" value="BPD_transp_1_N"/>
    <property type="match status" value="1"/>
</dbReference>
<feature type="transmembrane region" description="Helical" evidence="7">
    <location>
        <begin position="101"/>
        <end position="124"/>
    </location>
</feature>
<protein>
    <submittedName>
        <fullName evidence="9">ABC transporter permease</fullName>
    </submittedName>
</protein>
<evidence type="ECO:0000256" key="5">
    <source>
        <dbReference type="ARBA" id="ARBA00022989"/>
    </source>
</evidence>
<evidence type="ECO:0000259" key="8">
    <source>
        <dbReference type="PROSITE" id="PS50928"/>
    </source>
</evidence>
<sequence>MIRALVLRLWQAVLAAAGASLLVWLMLPLAPGDPVDMILSARRIEEPTAEQIAALRDRFGLDLPFWQRYLLWLGGVVQGDFGLSWRTGEPVWDGLVRRLPASLQLVGLSFAISVGWSLALALVAARWTGRWPDRVVLAYTRILAATPSFVLALLVLQFAVVGLGLGRVLSGGAGATLVLAAAVLGIDRAAGWTQLLRAGLIEHLARGPADVARARGAGPGRVLTVYALPPALLPWLTALGISLGGLIGGAPVLEAIFTWPGVGQHVLTALSVRDVPVIQAFVLIAVLAYVAASLLVDALALLIDPRLRPEARR</sequence>
<evidence type="ECO:0000256" key="6">
    <source>
        <dbReference type="ARBA" id="ARBA00023136"/>
    </source>
</evidence>
<feature type="transmembrane region" description="Helical" evidence="7">
    <location>
        <begin position="165"/>
        <end position="186"/>
    </location>
</feature>
<dbReference type="InterPro" id="IPR000515">
    <property type="entry name" value="MetI-like"/>
</dbReference>